<name>A0A3M8BVR7_9BACL</name>
<dbReference type="PROSITE" id="PS50943">
    <property type="entry name" value="HTH_CROC1"/>
    <property type="match status" value="1"/>
</dbReference>
<dbReference type="InterPro" id="IPR009492">
    <property type="entry name" value="TniQ"/>
</dbReference>
<evidence type="ECO:0000313" key="3">
    <source>
        <dbReference type="Proteomes" id="UP000282028"/>
    </source>
</evidence>
<dbReference type="CDD" id="cd00093">
    <property type="entry name" value="HTH_XRE"/>
    <property type="match status" value="1"/>
</dbReference>
<evidence type="ECO:0000313" key="2">
    <source>
        <dbReference type="EMBL" id="RNB67530.1"/>
    </source>
</evidence>
<dbReference type="Gene3D" id="1.10.260.40">
    <property type="entry name" value="lambda repressor-like DNA-binding domains"/>
    <property type="match status" value="1"/>
</dbReference>
<dbReference type="InterPro" id="IPR010982">
    <property type="entry name" value="Lambda_DNA-bd_dom_sf"/>
</dbReference>
<dbReference type="GO" id="GO:0003677">
    <property type="term" value="F:DNA binding"/>
    <property type="evidence" value="ECO:0007669"/>
    <property type="project" value="InterPro"/>
</dbReference>
<accession>A0A3M8BVR7</accession>
<comment type="caution">
    <text evidence="2">The sequence shown here is derived from an EMBL/GenBank/DDBJ whole genome shotgun (WGS) entry which is preliminary data.</text>
</comment>
<proteinExistence type="predicted"/>
<sequence length="414" mass="47294">MTIDKSAMETYHNFEIWNDLVCSKNDISQLFSLKPIGIGSPMVESLSGYISRLAVEHRITTGKLFTEVMVPYLDKHYLNEISKRGGNGFFDTAHMMNGTSKAAVEFSNMLNELTGNSHLHNLTFHRFANTISQRGLLKTKKSWCPACYKEMFLSNSIVYEPLLWLIQSVTICRTHRLKLRSVCTNCFKTALILERRSRPGFCCHCSIRLGDEKITAVDTIDFESDMKATMIEELLCSEGMFLRSGVITALKSIVSREKSTPTQIARKLNVPKTTFWGWITGKNLPSVTEVIGICNKFGINIVNFYKGSNNEGHAPVIFSRRIKKQNKDITTLPLFEISVLTRKIVKDAKTESMHVQALANAVSCNKKTLYKYLPTLCKMQAVKWKKYLQKQKCIRVRSIKREVTRIEFDYSDNY</sequence>
<feature type="domain" description="HTH cro/C1-type" evidence="1">
    <location>
        <begin position="260"/>
        <end position="304"/>
    </location>
</feature>
<keyword evidence="3" id="KW-1185">Reference proteome</keyword>
<dbReference type="InterPro" id="IPR001387">
    <property type="entry name" value="Cro/C1-type_HTH"/>
</dbReference>
<dbReference type="EMBL" id="RHHR01000051">
    <property type="protein sequence ID" value="RNB67530.1"/>
    <property type="molecule type" value="Genomic_DNA"/>
</dbReference>
<dbReference type="AlphaFoldDB" id="A0A3M8BVR7"/>
<gene>
    <name evidence="2" type="ORF">EDM52_22545</name>
</gene>
<evidence type="ECO:0000259" key="1">
    <source>
        <dbReference type="PROSITE" id="PS50943"/>
    </source>
</evidence>
<dbReference type="OrthoDB" id="7029747at2"/>
<dbReference type="Proteomes" id="UP000282028">
    <property type="component" value="Unassembled WGS sequence"/>
</dbReference>
<dbReference type="SUPFAM" id="SSF47413">
    <property type="entry name" value="lambda repressor-like DNA-binding domains"/>
    <property type="match status" value="1"/>
</dbReference>
<reference evidence="2 3" key="1">
    <citation type="submission" date="2018-10" db="EMBL/GenBank/DDBJ databases">
        <title>Phylogenomics of Brevibacillus.</title>
        <authorList>
            <person name="Dunlap C."/>
        </authorList>
    </citation>
    <scope>NUCLEOTIDE SEQUENCE [LARGE SCALE GENOMIC DNA]</scope>
    <source>
        <strain evidence="2 3">JCM 12215</strain>
    </source>
</reference>
<organism evidence="2 3">
    <name type="scientific">Brevibacillus invocatus</name>
    <dbReference type="NCBI Taxonomy" id="173959"/>
    <lineage>
        <taxon>Bacteria</taxon>
        <taxon>Bacillati</taxon>
        <taxon>Bacillota</taxon>
        <taxon>Bacilli</taxon>
        <taxon>Bacillales</taxon>
        <taxon>Paenibacillaceae</taxon>
        <taxon>Brevibacillus</taxon>
    </lineage>
</organism>
<dbReference type="RefSeq" id="WP_122911159.1">
    <property type="nucleotide sequence ID" value="NZ_CBCSBE010000021.1"/>
</dbReference>
<protein>
    <submittedName>
        <fullName evidence="2">Helix-turn-helix domain-containing protein</fullName>
    </submittedName>
</protein>
<dbReference type="Pfam" id="PF06527">
    <property type="entry name" value="TniQ"/>
    <property type="match status" value="1"/>
</dbReference>